<evidence type="ECO:0000313" key="2">
    <source>
        <dbReference type="Proteomes" id="UP001589605"/>
    </source>
</evidence>
<dbReference type="Gene3D" id="2.60.450.10">
    <property type="entry name" value="Lipopolysaccharide (LPS) transport protein A like domain"/>
    <property type="match status" value="1"/>
</dbReference>
<dbReference type="NCBIfam" id="TIGR04409">
    <property type="entry name" value="LptC_YrbK"/>
    <property type="match status" value="1"/>
</dbReference>
<sequence>MVIAFAMTMFFSCAVDLKPEVSFNVPVGIAENIDLKYTDSGKVKANLISPKMLDYSNREFPYSEFTEGITLYIFDKDNNKSTVISDYAIVYDKTGLIDLQGNVVLATYTNDTLFGDQLYYDQNKQWLSTNQPVTFRTDGDLINGNGFDSDVNFKEAEVLEINGIITLDE</sequence>
<protein>
    <submittedName>
        <fullName evidence="1">LPS export ABC transporter periplasmic protein LptC</fullName>
    </submittedName>
</protein>
<evidence type="ECO:0000313" key="1">
    <source>
        <dbReference type="EMBL" id="MFB9051499.1"/>
    </source>
</evidence>
<name>A0ABV5EWF1_9FLAO</name>
<dbReference type="Proteomes" id="UP001589605">
    <property type="component" value="Unassembled WGS sequence"/>
</dbReference>
<reference evidence="1 2" key="1">
    <citation type="submission" date="2024-09" db="EMBL/GenBank/DDBJ databases">
        <authorList>
            <person name="Sun Q."/>
            <person name="Mori K."/>
        </authorList>
    </citation>
    <scope>NUCLEOTIDE SEQUENCE [LARGE SCALE GENOMIC DNA]</scope>
    <source>
        <strain evidence="1 2">CECT 8286</strain>
    </source>
</reference>
<dbReference type="InterPro" id="IPR010664">
    <property type="entry name" value="LipoPS_assembly_LptC-rel"/>
</dbReference>
<gene>
    <name evidence="1" type="primary">lptC</name>
    <name evidence="1" type="ORF">ACFFVB_00270</name>
</gene>
<dbReference type="RefSeq" id="WP_382379976.1">
    <property type="nucleotide sequence ID" value="NZ_JBHMEZ010000001.1"/>
</dbReference>
<accession>A0ABV5EWF1</accession>
<organism evidence="1 2">
    <name type="scientific">Formosa undariae</name>
    <dbReference type="NCBI Taxonomy" id="1325436"/>
    <lineage>
        <taxon>Bacteria</taxon>
        <taxon>Pseudomonadati</taxon>
        <taxon>Bacteroidota</taxon>
        <taxon>Flavobacteriia</taxon>
        <taxon>Flavobacteriales</taxon>
        <taxon>Flavobacteriaceae</taxon>
        <taxon>Formosa</taxon>
    </lineage>
</organism>
<dbReference type="EMBL" id="JBHMEZ010000001">
    <property type="protein sequence ID" value="MFB9051499.1"/>
    <property type="molecule type" value="Genomic_DNA"/>
</dbReference>
<dbReference type="Pfam" id="PF06835">
    <property type="entry name" value="LptC"/>
    <property type="match status" value="1"/>
</dbReference>
<proteinExistence type="predicted"/>
<comment type="caution">
    <text evidence="1">The sequence shown here is derived from an EMBL/GenBank/DDBJ whole genome shotgun (WGS) entry which is preliminary data.</text>
</comment>
<keyword evidence="2" id="KW-1185">Reference proteome</keyword>
<dbReference type="InterPro" id="IPR026265">
    <property type="entry name" value="LptC"/>
</dbReference>